<evidence type="ECO:0000313" key="3">
    <source>
        <dbReference type="Proteomes" id="UP001175226"/>
    </source>
</evidence>
<keyword evidence="1" id="KW-0472">Membrane</keyword>
<accession>A0AA39MEW6</accession>
<keyword evidence="3" id="KW-1185">Reference proteome</keyword>
<reference evidence="2" key="1">
    <citation type="submission" date="2023-06" db="EMBL/GenBank/DDBJ databases">
        <authorList>
            <consortium name="Lawrence Berkeley National Laboratory"/>
            <person name="Ahrendt S."/>
            <person name="Sahu N."/>
            <person name="Indic B."/>
            <person name="Wong-Bajracharya J."/>
            <person name="Merenyi Z."/>
            <person name="Ke H.-M."/>
            <person name="Monk M."/>
            <person name="Kocsube S."/>
            <person name="Drula E."/>
            <person name="Lipzen A."/>
            <person name="Balint B."/>
            <person name="Henrissat B."/>
            <person name="Andreopoulos B."/>
            <person name="Martin F.M."/>
            <person name="Harder C.B."/>
            <person name="Rigling D."/>
            <person name="Ford K.L."/>
            <person name="Foster G.D."/>
            <person name="Pangilinan J."/>
            <person name="Papanicolaou A."/>
            <person name="Barry K."/>
            <person name="LaButti K."/>
            <person name="Viragh M."/>
            <person name="Koriabine M."/>
            <person name="Yan M."/>
            <person name="Riley R."/>
            <person name="Champramary S."/>
            <person name="Plett K.L."/>
            <person name="Tsai I.J."/>
            <person name="Slot J."/>
            <person name="Sipos G."/>
            <person name="Plett J."/>
            <person name="Nagy L.G."/>
            <person name="Grigoriev I.V."/>
        </authorList>
    </citation>
    <scope>NUCLEOTIDE SEQUENCE</scope>
    <source>
        <strain evidence="2">FPL87.14</strain>
    </source>
</reference>
<keyword evidence="1" id="KW-1133">Transmembrane helix</keyword>
<dbReference type="AlphaFoldDB" id="A0AA39MEW6"/>
<keyword evidence="1" id="KW-0812">Transmembrane</keyword>
<proteinExistence type="predicted"/>
<organism evidence="2 3">
    <name type="scientific">Armillaria borealis</name>
    <dbReference type="NCBI Taxonomy" id="47425"/>
    <lineage>
        <taxon>Eukaryota</taxon>
        <taxon>Fungi</taxon>
        <taxon>Dikarya</taxon>
        <taxon>Basidiomycota</taxon>
        <taxon>Agaricomycotina</taxon>
        <taxon>Agaricomycetes</taxon>
        <taxon>Agaricomycetidae</taxon>
        <taxon>Agaricales</taxon>
        <taxon>Marasmiineae</taxon>
        <taxon>Physalacriaceae</taxon>
        <taxon>Armillaria</taxon>
    </lineage>
</organism>
<protein>
    <submittedName>
        <fullName evidence="2">Uncharacterized protein</fullName>
    </submittedName>
</protein>
<feature type="transmembrane region" description="Helical" evidence="1">
    <location>
        <begin position="20"/>
        <end position="39"/>
    </location>
</feature>
<dbReference type="Proteomes" id="UP001175226">
    <property type="component" value="Unassembled WGS sequence"/>
</dbReference>
<gene>
    <name evidence="2" type="ORF">EV421DRAFT_136255</name>
</gene>
<sequence>MRHTLRTGCRNRCRKRWFILWIHLPALDFGSLICGSHFVKWTRIHGYFVGKRELETFIRRRWLRCPDQSSCSWESGDTKLEQYITVSMRMKRKWLGFGKHLF</sequence>
<comment type="caution">
    <text evidence="2">The sequence shown here is derived from an EMBL/GenBank/DDBJ whole genome shotgun (WGS) entry which is preliminary data.</text>
</comment>
<evidence type="ECO:0000256" key="1">
    <source>
        <dbReference type="SAM" id="Phobius"/>
    </source>
</evidence>
<evidence type="ECO:0000313" key="2">
    <source>
        <dbReference type="EMBL" id="KAK0431762.1"/>
    </source>
</evidence>
<name>A0AA39MEW6_9AGAR</name>
<dbReference type="EMBL" id="JAUEPT010000107">
    <property type="protein sequence ID" value="KAK0431762.1"/>
    <property type="molecule type" value="Genomic_DNA"/>
</dbReference>